<organism evidence="3 4">
    <name type="scientific">Capnocytophaga ochracea (strain ATCC 27872 / DSM 7271 / CCUG 9716 / JCM 12966 / NCTC 12371 / SS31 / VPI 2845)</name>
    <name type="common">Bacteroides ochraceus</name>
    <dbReference type="NCBI Taxonomy" id="521097"/>
    <lineage>
        <taxon>Bacteria</taxon>
        <taxon>Pseudomonadati</taxon>
        <taxon>Bacteroidota</taxon>
        <taxon>Flavobacteriia</taxon>
        <taxon>Flavobacteriales</taxon>
        <taxon>Flavobacteriaceae</taxon>
        <taxon>Capnocytophaga</taxon>
    </lineage>
</organism>
<feature type="domain" description="DUF4377" evidence="2">
    <location>
        <begin position="66"/>
        <end position="114"/>
    </location>
</feature>
<name>C7M3V7_CAPOD</name>
<accession>C7M3V7</accession>
<evidence type="ECO:0000256" key="1">
    <source>
        <dbReference type="SAM" id="SignalP"/>
    </source>
</evidence>
<proteinExistence type="predicted"/>
<dbReference type="RefSeq" id="WP_015782206.1">
    <property type="nucleotide sequence ID" value="NC_013162.1"/>
</dbReference>
<reference evidence="3 4" key="1">
    <citation type="journal article" date="2009" name="Stand. Genomic Sci.">
        <title>Complete genome sequence of Capnocytophaga ochracea type strain (VPI 2845).</title>
        <authorList>
            <person name="Mavrommatis K."/>
            <person name="Gronow S."/>
            <person name="Saunders E."/>
            <person name="Land M."/>
            <person name="Lapidus A."/>
            <person name="Copeland A."/>
            <person name="Glavina Del Rio T."/>
            <person name="Nolan M."/>
            <person name="Lucas S."/>
            <person name="Chen F."/>
            <person name="Tice H."/>
            <person name="Cheng J.F."/>
            <person name="Bruce D."/>
            <person name="Goodwin L."/>
            <person name="Pitluck S."/>
            <person name="Pati A."/>
            <person name="Ivanova N."/>
            <person name="Chen A."/>
            <person name="Palaniappan K."/>
            <person name="Chain P."/>
            <person name="Hauser L."/>
            <person name="Chang Y.J."/>
            <person name="Jeffries C.D."/>
            <person name="Brettin T."/>
            <person name="Detter J.C."/>
            <person name="Han C."/>
            <person name="Bristow J."/>
            <person name="Goker M."/>
            <person name="Rohde M."/>
            <person name="Eisen J.A."/>
            <person name="Markowitz V."/>
            <person name="Kyrpides N.C."/>
            <person name="Klenk H.P."/>
            <person name="Hugenholtz P."/>
        </authorList>
    </citation>
    <scope>NUCLEOTIDE SEQUENCE [LARGE SCALE GENOMIC DNA]</scope>
    <source>
        <strain evidence="4">ATCC 27872 / DSM 7271 / JCM 12966 / VPI 2845</strain>
    </source>
</reference>
<dbReference type="Pfam" id="PF14302">
    <property type="entry name" value="DUF4377"/>
    <property type="match status" value="1"/>
</dbReference>
<dbReference type="HOGENOM" id="CLU_2068867_0_0_10"/>
<dbReference type="Proteomes" id="UP000006650">
    <property type="component" value="Chromosome"/>
</dbReference>
<keyword evidence="4" id="KW-1185">Reference proteome</keyword>
<evidence type="ECO:0000313" key="4">
    <source>
        <dbReference type="Proteomes" id="UP000006650"/>
    </source>
</evidence>
<keyword evidence="1" id="KW-0732">Signal</keyword>
<sequence length="118" mass="13618">MIRNILILLICVLCCSCLSKESDYTNNGVKEVQKVTLTIRGEMGEAFSWPEVKFKCFKALIGNKELCFGNNQIKDITLEKGYKYQLKVKRIIYDYPIQDGNLPDDYELISIISKQKLE</sequence>
<dbReference type="InterPro" id="IPR025485">
    <property type="entry name" value="DUF4377"/>
</dbReference>
<evidence type="ECO:0000259" key="2">
    <source>
        <dbReference type="Pfam" id="PF14302"/>
    </source>
</evidence>
<evidence type="ECO:0000313" key="3">
    <source>
        <dbReference type="EMBL" id="ACU92542.1"/>
    </source>
</evidence>
<feature type="signal peptide" evidence="1">
    <location>
        <begin position="1"/>
        <end position="19"/>
    </location>
</feature>
<gene>
    <name evidence="3" type="ordered locus">Coch_0987</name>
</gene>
<dbReference type="STRING" id="521097.Coch_0987"/>
<dbReference type="EMBL" id="CP001632">
    <property type="protein sequence ID" value="ACU92542.1"/>
    <property type="molecule type" value="Genomic_DNA"/>
</dbReference>
<dbReference type="KEGG" id="coc:Coch_0987"/>
<dbReference type="GeneID" id="29676584"/>
<dbReference type="AlphaFoldDB" id="C7M3V7"/>
<protein>
    <recommendedName>
        <fullName evidence="2">DUF4377 domain-containing protein</fullName>
    </recommendedName>
</protein>
<feature type="chain" id="PRO_5002979612" description="DUF4377 domain-containing protein" evidence="1">
    <location>
        <begin position="20"/>
        <end position="118"/>
    </location>
</feature>